<dbReference type="RefSeq" id="WP_182302979.1">
    <property type="nucleotide sequence ID" value="NZ_CP041969.1"/>
</dbReference>
<dbReference type="KEGG" id="cchl:FPL14_10940"/>
<proteinExistence type="predicted"/>
<dbReference type="AlphaFoldDB" id="A0A7G5BXF5"/>
<evidence type="ECO:0000313" key="1">
    <source>
        <dbReference type="EMBL" id="QMV41639.1"/>
    </source>
</evidence>
<evidence type="ECO:0000313" key="2">
    <source>
        <dbReference type="Proteomes" id="UP000515679"/>
    </source>
</evidence>
<accession>A0A7G5BXF5</accession>
<dbReference type="EMBL" id="CP041969">
    <property type="protein sequence ID" value="QMV41639.1"/>
    <property type="molecule type" value="Genomic_DNA"/>
</dbReference>
<sequence length="88" mass="9220">MKKGWVITGFLAIVLAGAGIGGAISYGSDDTLPEGFSIGGLQLGGEVPDAHCGKFRSALPDWKPPRSISSLTALAIPPSRKERLRPYP</sequence>
<reference evidence="1 2" key="1">
    <citation type="submission" date="2019-07" db="EMBL/GenBank/DDBJ databases">
        <authorList>
            <person name="Kim J.K."/>
            <person name="Cheong H.-M."/>
            <person name="Choi Y."/>
            <person name="Hwang K.J."/>
            <person name="Lee S."/>
            <person name="Choi C."/>
        </authorList>
    </citation>
    <scope>NUCLEOTIDE SEQUENCE [LARGE SCALE GENOMIC DNA]</scope>
    <source>
        <strain evidence="1 2">KS 22</strain>
    </source>
</reference>
<dbReference type="Proteomes" id="UP000515679">
    <property type="component" value="Chromosome"/>
</dbReference>
<protein>
    <submittedName>
        <fullName evidence="1">Uncharacterized protein</fullName>
    </submittedName>
</protein>
<name>A0A7G5BXF5_9BACL</name>
<keyword evidence="2" id="KW-1185">Reference proteome</keyword>
<organism evidence="1 2">
    <name type="scientific">Cohnella cholangitidis</name>
    <dbReference type="NCBI Taxonomy" id="2598458"/>
    <lineage>
        <taxon>Bacteria</taxon>
        <taxon>Bacillati</taxon>
        <taxon>Bacillota</taxon>
        <taxon>Bacilli</taxon>
        <taxon>Bacillales</taxon>
        <taxon>Paenibacillaceae</taxon>
        <taxon>Cohnella</taxon>
    </lineage>
</organism>
<gene>
    <name evidence="1" type="ORF">FPL14_10940</name>
</gene>